<evidence type="ECO:0000313" key="2">
    <source>
        <dbReference type="Proteomes" id="UP000095287"/>
    </source>
</evidence>
<evidence type="ECO:0000256" key="1">
    <source>
        <dbReference type="SAM" id="MobiDB-lite"/>
    </source>
</evidence>
<accession>A0A1I7YAH9</accession>
<sequence length="199" mass="21924">MCLALLSNSAHKEAVLAVLLGAWIAFQVFGDLSEGSFPSGDNTDYGLLRQFRVGNRLGRHLQRRGYGSHTSGKLKAMMDWIGAPWIPENMVQVTKLDLLRKALKPLRLRTGPSPNSCKRGRSASSPSASLTFSFQCTLCQKRIKEYCASLRRHNSEKGGQDQSSSDGMRDELFPTGKALVQEIQEIRRHGGVLSSNTSS</sequence>
<feature type="region of interest" description="Disordered" evidence="1">
    <location>
        <begin position="153"/>
        <end position="174"/>
    </location>
</feature>
<organism evidence="2 3">
    <name type="scientific">Steinernema glaseri</name>
    <dbReference type="NCBI Taxonomy" id="37863"/>
    <lineage>
        <taxon>Eukaryota</taxon>
        <taxon>Metazoa</taxon>
        <taxon>Ecdysozoa</taxon>
        <taxon>Nematoda</taxon>
        <taxon>Chromadorea</taxon>
        <taxon>Rhabditida</taxon>
        <taxon>Tylenchina</taxon>
        <taxon>Panagrolaimomorpha</taxon>
        <taxon>Strongyloidoidea</taxon>
        <taxon>Steinernematidae</taxon>
        <taxon>Steinernema</taxon>
    </lineage>
</organism>
<reference evidence="3" key="1">
    <citation type="submission" date="2016-11" db="UniProtKB">
        <authorList>
            <consortium name="WormBaseParasite"/>
        </authorList>
    </citation>
    <scope>IDENTIFICATION</scope>
</reference>
<protein>
    <submittedName>
        <fullName evidence="3">C2H2-type domain-containing protein</fullName>
    </submittedName>
</protein>
<dbReference type="WBParaSite" id="L893_g14382.t1">
    <property type="protein sequence ID" value="L893_g14382.t1"/>
    <property type="gene ID" value="L893_g14382"/>
</dbReference>
<name>A0A1I7YAH9_9BILA</name>
<dbReference type="Proteomes" id="UP000095287">
    <property type="component" value="Unplaced"/>
</dbReference>
<evidence type="ECO:0000313" key="3">
    <source>
        <dbReference type="WBParaSite" id="L893_g14382.t1"/>
    </source>
</evidence>
<proteinExistence type="predicted"/>
<keyword evidence="2" id="KW-1185">Reference proteome</keyword>
<dbReference type="AlphaFoldDB" id="A0A1I7YAH9"/>